<feature type="region of interest" description="Disordered" evidence="8">
    <location>
        <begin position="486"/>
        <end position="515"/>
    </location>
</feature>
<dbReference type="InterPro" id="IPR028889">
    <property type="entry name" value="USP"/>
</dbReference>
<dbReference type="Proteomes" id="UP000030746">
    <property type="component" value="Unassembled WGS sequence"/>
</dbReference>
<dbReference type="STRING" id="225164.V4AA15"/>
<dbReference type="CTD" id="20239741"/>
<evidence type="ECO:0000313" key="11">
    <source>
        <dbReference type="Proteomes" id="UP000030746"/>
    </source>
</evidence>
<dbReference type="CDD" id="cd02659">
    <property type="entry name" value="peptidase_C19C"/>
    <property type="match status" value="1"/>
</dbReference>
<evidence type="ECO:0000259" key="9">
    <source>
        <dbReference type="PROSITE" id="PS50235"/>
    </source>
</evidence>
<dbReference type="RefSeq" id="XP_009059220.1">
    <property type="nucleotide sequence ID" value="XM_009060972.1"/>
</dbReference>
<dbReference type="GO" id="GO:0004843">
    <property type="term" value="F:cysteine-type deubiquitinase activity"/>
    <property type="evidence" value="ECO:0007669"/>
    <property type="project" value="UniProtKB-EC"/>
</dbReference>
<dbReference type="OrthoDB" id="289038at2759"/>
<evidence type="ECO:0000256" key="1">
    <source>
        <dbReference type="ARBA" id="ARBA00000707"/>
    </source>
</evidence>
<dbReference type="KEGG" id="lgi:LOTGIDRAFT_164457"/>
<feature type="non-terminal residue" evidence="10">
    <location>
        <position position="2438"/>
    </location>
</feature>
<dbReference type="GO" id="GO:0009966">
    <property type="term" value="P:regulation of signal transduction"/>
    <property type="evidence" value="ECO:0007669"/>
    <property type="project" value="UniProtKB-ARBA"/>
</dbReference>
<sequence length="2438" mass="279458">MTSGRISAMCDSGICTDVLVLLDNHDERVHSNVGLQLNKREIQAVIQYVATWAQRQCMCCYKDFKNIEKLNNLIQTVLRVAIRLIQTLPSDIQKEIDKAKDEEEKNESNKEERDKPDDKEEEEKEEEINVGDNEYWTVEEKEKLIQFITKVFLMNFPLYMAYKHFIHTSLEELSTHETSALNNYCEISDPDVPLYLLRNVCFFCDTNGIQALENCFEKASPETLPFNFAHLLIHLIANLRLWMNVQTVMQCIIPLRSAVIRYVCSLSDRELRNAGSRNMTELMWAAVKEPLDNPFSFDREGLQLGFKYFTCTTLTIRLAGIAQINNQINLYNESCNNETFIDAESVGNELAQWLIDNKIVEHIFGPNLHVEIIKQSQMILNFLAMEGRITNEHIDSIWAASQLKHCGKQVYDILIPLIKNLHDLSPVRYLLKLVSSLDISAHTESTLYLASALIKCIWNTCATGHTHGVTTQQLHPQLQSTYTALQREENESKGSKHVVSSSEESEGYGNRRIPPKKCCSGMNSEDLELGECCPHQHHHAHHQHLKHGEPGESDSSLDGNSELSVGSEDSGCDESDIRLHHKNSKFRLESKVKLVEESDSEIEVSDSSESPEKLKEKRKGKRVRQITVMRLVRNENVDTQSEESCMDDCEHCHDEDLEEGDSEFMDSEEEKIDEVNLMLLKQCERESEESSEFEADEEKVKKLQEIRRQYEAQQLLNKQRKARQVMLRRALIPSHGRVSQSDDDNQPGPSTKRADDKKMEETIEISGDKDAVSDIGNPEIQPNLKKQDSITSSQKSDAVLLEAAAELEASVDANTSVSKSEQEETEIYDCREVIQQLQQAQHKHKHLHSDFSEGIMSPDEGSCHSSRISTKSEKNMADFDGEEGLSEEELVQISANAHYNHQQMHEHLSSLYTTHVPRAVIHHRPVQRDIIPSTSQLACCDVTFDDVCTRGNTLLWDLVQEDVAYLLPEGLAVEAEKALLNTLVCGTTDKRIKLKFIAACIENVANHRSVVISLRLLPRIFNSIPRYRNGSVTMWAENNLNMMDHFFNDLVYYTNAVKEGQTSPNALYCHREEVLVRLQFLICVFSTYGSPDIFRLSERQVDILWNCLATDEECADDCLHWFLDQAKSKDFHALGVETFKHIFLEKMPQLEPESTSMISLNLFQQLSHLARFANNTSDKPLSEDQVSGMDQLWNIALRARNKDVSMSAIQYINNYYIGYGNGLLHKEEEFVKRCMKSLVEALGRVREDAKVSLLVLQKGLTLLKNHLEAFRRRYAFHLRNWQIDGCGIHSHQQHRFEKQPSPIRILLQPGGMSDKTQLEMMTTDLVAELRAEVTRWWDDLQKQQQQQRQQLEGSHGIQLSPILGSMLHDGPIRMITLGQELTVDTDEKTIGEMQFKDLQLVFVSVGASRQPKKMDGSVPPARDKLPMILLLQEPHFDNLFMLLEQLSNLDTDLVEMDCQEMNSLQTEARRLSRSVWELLMILPTSEKYLDGFKSIMTENNEKEEGKQCVDWNILLPPSSPHRLYYSLQIVEYLSHRSKLRRKSVMRSGGGDAFVNETEHPDNQHPDNIWSSKFICKGGLSHLFNIFMNGSLQPKEGDVWSQWNQECLAYLLRLMSQFAVGSTDGDTGFDDGSYESPRKKIKKQKGLHEKIIIPRLNQATVNDLNVESVLKILMQILYEAALPEDNNQLYLGSWGRAEVVHYALSFLVSLAYSCDEVHCLLCSSPTFTAWLKRLTLEAPEPYVRKEACMGLYRLCLGKTIDDKSGYNFILPILSNLLDFLADALQFKPQKSHEFESQKDKEPYGPGCRDYFFLVCRFVDSISKEDAKREDGPIDLNDLAITVSEYINQRCIYESRSGIEEDDGLVGLINLCTAIIKHDPPFKHSSQGQQLLDEIFNDLFSLPSPAHRGLPKCKSQSSRSAAYDLIVELVKGSVDNYKVLHAEMMIQHSKDSHAPYPWDYWPHEDGRSKCGYVGLTNLGATCYMATCMQHLYMIPQARESILKAKCTGNTQHEGTLIELQKMFAYLQESERKAYNPKSFCKAYTMDKQPLNTGEQKDMTEFFTDLISKLEEMSSDMRILVKTLFGGVLTNNVVSLDCPHVSRTFEEFYTVRCQVTDMKDLYESLDEVTVKDMLEGDNMYTCSKCMKKVRAEKRACFRKLPRILCFNTMRYTFNMITMMKEKVNTLFSFPLKLDMSPYMESNLMAADRMKDSHDYDEGLDCEEFSNTEDISCEYELIGVTVHTGTADGGHYYSFIRDRLNKTDNGQDKWFLFNDAEVKPWDPSQIASECFGGEMTSKTYDSVTDKFMDFSFEKTNSAYMLFYESCPPKKNEDTTVAKVDEPVKYNFELSHELSQWIWQDNTQFLQDKNLFEHNYFGFMWQICGYIPTTLKDENNEVGLKAAQLSLSFVLETMIHSKEKPTMIQWIELLTKKQFNACPQACE</sequence>
<evidence type="ECO:0000256" key="4">
    <source>
        <dbReference type="ARBA" id="ARBA00022670"/>
    </source>
</evidence>
<keyword evidence="5" id="KW-0833">Ubl conjugation pathway</keyword>
<feature type="region of interest" description="Disordered" evidence="8">
    <location>
        <begin position="543"/>
        <end position="576"/>
    </location>
</feature>
<evidence type="ECO:0000256" key="7">
    <source>
        <dbReference type="ARBA" id="ARBA00022807"/>
    </source>
</evidence>
<feature type="region of interest" description="Disordered" evidence="8">
    <location>
        <begin position="731"/>
        <end position="792"/>
    </location>
</feature>
<evidence type="ECO:0000256" key="5">
    <source>
        <dbReference type="ARBA" id="ARBA00022786"/>
    </source>
</evidence>
<dbReference type="PANTHER" id="PTHR24006">
    <property type="entry name" value="UBIQUITIN CARBOXYL-TERMINAL HYDROLASE"/>
    <property type="match status" value="1"/>
</dbReference>
<feature type="domain" description="USP" evidence="9">
    <location>
        <begin position="1971"/>
        <end position="2322"/>
    </location>
</feature>
<evidence type="ECO:0000256" key="3">
    <source>
        <dbReference type="ARBA" id="ARBA00012759"/>
    </source>
</evidence>
<dbReference type="InterPro" id="IPR016024">
    <property type="entry name" value="ARM-type_fold"/>
</dbReference>
<feature type="compositionally biased region" description="Polar residues" evidence="8">
    <location>
        <begin position="553"/>
        <end position="564"/>
    </location>
</feature>
<dbReference type="SUPFAM" id="SSF54001">
    <property type="entry name" value="Cysteine proteinases"/>
    <property type="match status" value="1"/>
</dbReference>
<keyword evidence="4" id="KW-0645">Protease</keyword>
<keyword evidence="7" id="KW-0788">Thiol protease</keyword>
<keyword evidence="11" id="KW-1185">Reference proteome</keyword>
<dbReference type="InterPro" id="IPR050164">
    <property type="entry name" value="Peptidase_C19"/>
</dbReference>
<feature type="compositionally biased region" description="Basic and acidic residues" evidence="8">
    <location>
        <begin position="96"/>
        <end position="118"/>
    </location>
</feature>
<proteinExistence type="inferred from homology"/>
<dbReference type="EC" id="3.4.19.12" evidence="3"/>
<feature type="compositionally biased region" description="Basic and acidic residues" evidence="8">
    <location>
        <begin position="752"/>
        <end position="772"/>
    </location>
</feature>
<dbReference type="GO" id="GO:0005829">
    <property type="term" value="C:cytosol"/>
    <property type="evidence" value="ECO:0007669"/>
    <property type="project" value="TreeGrafter"/>
</dbReference>
<dbReference type="PROSITE" id="PS50235">
    <property type="entry name" value="USP_3"/>
    <property type="match status" value="1"/>
</dbReference>
<dbReference type="PANTHER" id="PTHR24006:SF827">
    <property type="entry name" value="UBIQUITIN CARBOXYL-TERMINAL HYDROLASE 34"/>
    <property type="match status" value="1"/>
</dbReference>
<comment type="similarity">
    <text evidence="2">Belongs to the peptidase C19 family.</text>
</comment>
<feature type="compositionally biased region" description="Acidic residues" evidence="8">
    <location>
        <begin position="597"/>
        <end position="606"/>
    </location>
</feature>
<accession>V4AA15</accession>
<dbReference type="Gene3D" id="3.90.70.10">
    <property type="entry name" value="Cysteine proteinases"/>
    <property type="match status" value="1"/>
</dbReference>
<dbReference type="SUPFAM" id="SSF48371">
    <property type="entry name" value="ARM repeat"/>
    <property type="match status" value="2"/>
</dbReference>
<feature type="region of interest" description="Disordered" evidence="8">
    <location>
        <begin position="596"/>
        <end position="619"/>
    </location>
</feature>
<evidence type="ECO:0000256" key="8">
    <source>
        <dbReference type="SAM" id="MobiDB-lite"/>
    </source>
</evidence>
<dbReference type="GO" id="GO:0016579">
    <property type="term" value="P:protein deubiquitination"/>
    <property type="evidence" value="ECO:0007669"/>
    <property type="project" value="InterPro"/>
</dbReference>
<dbReference type="PROSITE" id="PS00973">
    <property type="entry name" value="USP_2"/>
    <property type="match status" value="1"/>
</dbReference>
<dbReference type="EMBL" id="KB202481">
    <property type="protein sequence ID" value="ESO90146.1"/>
    <property type="molecule type" value="Genomic_DNA"/>
</dbReference>
<organism evidence="10 11">
    <name type="scientific">Lottia gigantea</name>
    <name type="common">Giant owl limpet</name>
    <dbReference type="NCBI Taxonomy" id="225164"/>
    <lineage>
        <taxon>Eukaryota</taxon>
        <taxon>Metazoa</taxon>
        <taxon>Spiralia</taxon>
        <taxon>Lophotrochozoa</taxon>
        <taxon>Mollusca</taxon>
        <taxon>Gastropoda</taxon>
        <taxon>Patellogastropoda</taxon>
        <taxon>Lottioidea</taxon>
        <taxon>Lottiidae</taxon>
        <taxon>Lottia</taxon>
    </lineage>
</organism>
<dbReference type="InterPro" id="IPR001394">
    <property type="entry name" value="Peptidase_C19_UCH"/>
</dbReference>
<evidence type="ECO:0000256" key="2">
    <source>
        <dbReference type="ARBA" id="ARBA00009085"/>
    </source>
</evidence>
<keyword evidence="6" id="KW-0378">Hydrolase</keyword>
<dbReference type="Pfam" id="PF00443">
    <property type="entry name" value="UCH"/>
    <property type="match status" value="1"/>
</dbReference>
<feature type="compositionally biased region" description="Acidic residues" evidence="8">
    <location>
        <begin position="119"/>
        <end position="128"/>
    </location>
</feature>
<dbReference type="GO" id="GO:0006508">
    <property type="term" value="P:proteolysis"/>
    <property type="evidence" value="ECO:0007669"/>
    <property type="project" value="UniProtKB-KW"/>
</dbReference>
<dbReference type="GO" id="GO:0005634">
    <property type="term" value="C:nucleus"/>
    <property type="evidence" value="ECO:0007669"/>
    <property type="project" value="TreeGrafter"/>
</dbReference>
<feature type="region of interest" description="Disordered" evidence="8">
    <location>
        <begin position="96"/>
        <end position="128"/>
    </location>
</feature>
<name>V4AA15_LOTGI</name>
<evidence type="ECO:0000256" key="6">
    <source>
        <dbReference type="ARBA" id="ARBA00022801"/>
    </source>
</evidence>
<gene>
    <name evidence="10" type="ORF">LOTGIDRAFT_164457</name>
</gene>
<comment type="catalytic activity">
    <reaction evidence="1">
        <text>Thiol-dependent hydrolysis of ester, thioester, amide, peptide and isopeptide bonds formed by the C-terminal Gly of ubiquitin (a 76-residue protein attached to proteins as an intracellular targeting signal).</text>
        <dbReference type="EC" id="3.4.19.12"/>
    </reaction>
</comment>
<dbReference type="InterPro" id="IPR038765">
    <property type="entry name" value="Papain-like_cys_pep_sf"/>
</dbReference>
<dbReference type="OMA" id="KLMYSLY"/>
<reference evidence="10 11" key="1">
    <citation type="journal article" date="2013" name="Nature">
        <title>Insights into bilaterian evolution from three spiralian genomes.</title>
        <authorList>
            <person name="Simakov O."/>
            <person name="Marletaz F."/>
            <person name="Cho S.J."/>
            <person name="Edsinger-Gonzales E."/>
            <person name="Havlak P."/>
            <person name="Hellsten U."/>
            <person name="Kuo D.H."/>
            <person name="Larsson T."/>
            <person name="Lv J."/>
            <person name="Arendt D."/>
            <person name="Savage R."/>
            <person name="Osoegawa K."/>
            <person name="de Jong P."/>
            <person name="Grimwood J."/>
            <person name="Chapman J.A."/>
            <person name="Shapiro H."/>
            <person name="Aerts A."/>
            <person name="Otillar R.P."/>
            <person name="Terry A.Y."/>
            <person name="Boore J.L."/>
            <person name="Grigoriev I.V."/>
            <person name="Lindberg D.R."/>
            <person name="Seaver E.C."/>
            <person name="Weisblat D.A."/>
            <person name="Putnam N.H."/>
            <person name="Rokhsar D.S."/>
        </authorList>
    </citation>
    <scope>NUCLEOTIDE SEQUENCE [LARGE SCALE GENOMIC DNA]</scope>
</reference>
<dbReference type="GeneID" id="20239741"/>
<protein>
    <recommendedName>
        <fullName evidence="3">ubiquitinyl hydrolase 1</fullName>
        <ecNumber evidence="3">3.4.19.12</ecNumber>
    </recommendedName>
</protein>
<dbReference type="FunFam" id="3.90.70.10:FF:000014">
    <property type="entry name" value="Ubiquitin carboxyl-terminal hydrolase 34"/>
    <property type="match status" value="1"/>
</dbReference>
<dbReference type="HOGENOM" id="CLU_000109_1_0_1"/>
<evidence type="ECO:0000313" key="10">
    <source>
        <dbReference type="EMBL" id="ESO90146.1"/>
    </source>
</evidence>
<dbReference type="InterPro" id="IPR018200">
    <property type="entry name" value="USP_CS"/>
</dbReference>